<dbReference type="Proteomes" id="UP000243706">
    <property type="component" value="Chromosome 1"/>
</dbReference>
<dbReference type="AlphaFoldDB" id="A0A240C9W8"/>
<reference evidence="2" key="4">
    <citation type="submission" date="2024-05" db="EMBL/GenBank/DDBJ databases">
        <authorList>
            <person name="Sun Q."/>
            <person name="Sedlacek I."/>
        </authorList>
    </citation>
    <scope>NUCLEOTIDE SEQUENCE</scope>
    <source>
        <strain evidence="2">CCM 4175</strain>
    </source>
</reference>
<protein>
    <submittedName>
        <fullName evidence="3">Uncharacterized conserved protein</fullName>
    </submittedName>
</protein>
<dbReference type="InterPro" id="IPR029000">
    <property type="entry name" value="Cyclophilin-like_dom_sf"/>
</dbReference>
<dbReference type="InterPro" id="IPR041183">
    <property type="entry name" value="Cyclophilin-like"/>
</dbReference>
<reference evidence="5" key="3">
    <citation type="journal article" date="2019" name="Int. J. Syst. Evol. Microbiol.">
        <title>The Global Catalogue of Microorganisms (GCM) 10K type strain sequencing project: providing services to taxonomists for standard genome sequencing and annotation.</title>
        <authorList>
            <consortium name="The Broad Institute Genomics Platform"/>
            <consortium name="The Broad Institute Genome Sequencing Center for Infectious Disease"/>
            <person name="Wu L."/>
            <person name="Ma J."/>
        </authorList>
    </citation>
    <scope>NUCLEOTIDE SEQUENCE [LARGE SCALE GENOMIC DNA]</scope>
    <source>
        <strain evidence="5">CCM 4175</strain>
    </source>
</reference>
<evidence type="ECO:0000259" key="1">
    <source>
        <dbReference type="Pfam" id="PF18050"/>
    </source>
</evidence>
<proteinExistence type="predicted"/>
<dbReference type="Gene3D" id="2.40.100.20">
    <property type="match status" value="1"/>
</dbReference>
<sequence length="117" mass="13379">MTRIALTVKDKTFQAELDHNATTQKLLENLPLTIPMSDLHHNEKYYTFDKSFPSQQEPVQTIQSGDLMLYGSDTLVLFYESFSTPYTYTRLGRLLDNIDLRETLGSGDVTVTIKKDV</sequence>
<gene>
    <name evidence="2" type="ORF">GCM10007183_04310</name>
    <name evidence="3" type="ORF">SAMEA4412661_02062</name>
</gene>
<accession>A0A240C9W8</accession>
<organism evidence="3 4">
    <name type="scientific">Staphylococcus muscae</name>
    <dbReference type="NCBI Taxonomy" id="1294"/>
    <lineage>
        <taxon>Bacteria</taxon>
        <taxon>Bacillati</taxon>
        <taxon>Bacillota</taxon>
        <taxon>Bacilli</taxon>
        <taxon>Bacillales</taxon>
        <taxon>Staphylococcaceae</taxon>
        <taxon>Staphylococcus</taxon>
    </lineage>
</organism>
<reference evidence="2" key="1">
    <citation type="journal article" date="2014" name="Int. J. Syst. Evol. Microbiol.">
        <title>Complete genome of a new Firmicutes species belonging to the dominant human colonic microbiota ('Ruminococcus bicirculans') reveals two chromosomes and a selective capacity to utilize plant glucans.</title>
        <authorList>
            <consortium name="NISC Comparative Sequencing Program"/>
            <person name="Wegmann U."/>
            <person name="Louis P."/>
            <person name="Goesmann A."/>
            <person name="Henrissat B."/>
            <person name="Duncan S.H."/>
            <person name="Flint H.J."/>
        </authorList>
    </citation>
    <scope>NUCLEOTIDE SEQUENCE</scope>
    <source>
        <strain evidence="2">CCM 4175</strain>
    </source>
</reference>
<dbReference type="Proteomes" id="UP000652995">
    <property type="component" value="Unassembled WGS sequence"/>
</dbReference>
<dbReference type="Pfam" id="PF18050">
    <property type="entry name" value="Cyclophil_like2"/>
    <property type="match status" value="1"/>
</dbReference>
<dbReference type="SUPFAM" id="SSF50891">
    <property type="entry name" value="Cyclophilin-like"/>
    <property type="match status" value="1"/>
</dbReference>
<feature type="domain" description="Cyclophilin-like" evidence="1">
    <location>
        <begin position="6"/>
        <end position="114"/>
    </location>
</feature>
<reference evidence="3 4" key="2">
    <citation type="submission" date="2017-06" db="EMBL/GenBank/DDBJ databases">
        <authorList>
            <consortium name="Pathogen Informatics"/>
        </authorList>
    </citation>
    <scope>NUCLEOTIDE SEQUENCE [LARGE SCALE GENOMIC DNA]</scope>
    <source>
        <strain evidence="3 4">NCTC13833</strain>
    </source>
</reference>
<dbReference type="KEGG" id="smus:C7J88_06930"/>
<dbReference type="EMBL" id="LT906464">
    <property type="protein sequence ID" value="SNW04659.1"/>
    <property type="molecule type" value="Genomic_DNA"/>
</dbReference>
<evidence type="ECO:0000313" key="2">
    <source>
        <dbReference type="EMBL" id="GGA83228.1"/>
    </source>
</evidence>
<name>A0A240C9W8_9STAP</name>
<dbReference type="EMBL" id="BMCB01000002">
    <property type="protein sequence ID" value="GGA83228.1"/>
    <property type="molecule type" value="Genomic_DNA"/>
</dbReference>
<evidence type="ECO:0000313" key="3">
    <source>
        <dbReference type="EMBL" id="SNW04659.1"/>
    </source>
</evidence>
<evidence type="ECO:0000313" key="4">
    <source>
        <dbReference type="Proteomes" id="UP000243706"/>
    </source>
</evidence>
<dbReference type="RefSeq" id="WP_095118040.1">
    <property type="nucleotide sequence ID" value="NZ_BMCB01000002.1"/>
</dbReference>
<evidence type="ECO:0000313" key="5">
    <source>
        <dbReference type="Proteomes" id="UP000652995"/>
    </source>
</evidence>
<keyword evidence="5" id="KW-1185">Reference proteome</keyword>
<dbReference type="OrthoDB" id="9801466at2"/>